<gene>
    <name evidence="1" type="ORF">B0A49_13198</name>
</gene>
<sequence>MADNVQINEPIVVIFFDFAFDLPPVGTAATRRVLLVNSQPVRTTAGPQLRPVDHTDGLASVALTDAPVSSGADSDGTPNDLWKASSGMFASYEEDEDDFDFPGIFGKVVDTVNTARDIACVV</sequence>
<dbReference type="OrthoDB" id="5563539at2759"/>
<dbReference type="Proteomes" id="UP000308768">
    <property type="component" value="Unassembled WGS sequence"/>
</dbReference>
<evidence type="ECO:0000313" key="1">
    <source>
        <dbReference type="EMBL" id="TKA52193.1"/>
    </source>
</evidence>
<dbReference type="AlphaFoldDB" id="A0A4U0VRY2"/>
<reference evidence="1 2" key="1">
    <citation type="submission" date="2017-03" db="EMBL/GenBank/DDBJ databases">
        <title>Genomes of endolithic fungi from Antarctica.</title>
        <authorList>
            <person name="Coleine C."/>
            <person name="Masonjones S."/>
            <person name="Stajich J.E."/>
        </authorList>
    </citation>
    <scope>NUCLEOTIDE SEQUENCE [LARGE SCALE GENOMIC DNA]</scope>
    <source>
        <strain evidence="1 2">CCFEE 5187</strain>
    </source>
</reference>
<name>A0A4U0VRY2_9PEZI</name>
<accession>A0A4U0VRY2</accession>
<organism evidence="1 2">
    <name type="scientific">Cryomyces minteri</name>
    <dbReference type="NCBI Taxonomy" id="331657"/>
    <lineage>
        <taxon>Eukaryota</taxon>
        <taxon>Fungi</taxon>
        <taxon>Dikarya</taxon>
        <taxon>Ascomycota</taxon>
        <taxon>Pezizomycotina</taxon>
        <taxon>Dothideomycetes</taxon>
        <taxon>Dothideomycetes incertae sedis</taxon>
        <taxon>Cryomyces</taxon>
    </lineage>
</organism>
<protein>
    <submittedName>
        <fullName evidence="1">Uncharacterized protein</fullName>
    </submittedName>
</protein>
<keyword evidence="2" id="KW-1185">Reference proteome</keyword>
<proteinExistence type="predicted"/>
<dbReference type="EMBL" id="NAJN01002479">
    <property type="protein sequence ID" value="TKA52193.1"/>
    <property type="molecule type" value="Genomic_DNA"/>
</dbReference>
<evidence type="ECO:0000313" key="2">
    <source>
        <dbReference type="Proteomes" id="UP000308768"/>
    </source>
</evidence>
<comment type="caution">
    <text evidence="1">The sequence shown here is derived from an EMBL/GenBank/DDBJ whole genome shotgun (WGS) entry which is preliminary data.</text>
</comment>